<dbReference type="Pfam" id="PF03109">
    <property type="entry name" value="ABC1"/>
    <property type="match status" value="2"/>
</dbReference>
<protein>
    <recommendedName>
        <fullName evidence="1">ABC1 atypical kinase-like domain-containing protein</fullName>
    </recommendedName>
</protein>
<feature type="domain" description="ABC1 atypical kinase-like" evidence="1">
    <location>
        <begin position="104"/>
        <end position="252"/>
    </location>
</feature>
<evidence type="ECO:0000313" key="2">
    <source>
        <dbReference type="EMBL" id="CAD8300712.1"/>
    </source>
</evidence>
<dbReference type="SUPFAM" id="SSF56112">
    <property type="entry name" value="Protein kinase-like (PK-like)"/>
    <property type="match status" value="1"/>
</dbReference>
<sequence length="485" mass="51050">MIKWGQWSASRGDLFPPDFCDVLSGLHEDAPVHSWRRTRVALRTALGGPPEETFVSLEEVPMASGSIAQVYRGTIALGPPAAAEAAAAAGTRAAATIPAAGASTHRLTPVVVKVAHPSVADHIALDFRVLGALADAVPPWASRGLALRESVSQFSHTMTAQCDLRVEAAHMERFANNFAGKAAQITAPRPLFATRDVLVSTFEAGSSVAAFMHRRTPYNGEVVSLGIDAMLSMLLLHNFVHTDLHPGNIMVRVVDADGNVVPRDLLHVSPEHAGSVAADAASAAIDGGAGRKGGAAGVSSAVEAGNQQASGACGGAASLPGVTEKAGTGLEPCHHGRPRTQLVLLDFGLAEELAPRVRHHFLSFISSICAGRGRCAAQHLLQWADVQRCPDPLAFTDDVVALFAAHANIHAARGIDLDRVMKETLRVCRKHTVSIDSSYASLVIAICVLVGFATSLDDNVNIVDAAVPCLLNYFLTGRYMGRMYG</sequence>
<dbReference type="InterPro" id="IPR052402">
    <property type="entry name" value="ADCK_kinase"/>
</dbReference>
<proteinExistence type="predicted"/>
<dbReference type="InterPro" id="IPR011009">
    <property type="entry name" value="Kinase-like_dom_sf"/>
</dbReference>
<dbReference type="InterPro" id="IPR004147">
    <property type="entry name" value="ABC1_dom"/>
</dbReference>
<dbReference type="AlphaFoldDB" id="A0A7R9Z2D1"/>
<dbReference type="PANTHER" id="PTHR45890:SF9">
    <property type="entry name" value="PROTEIN KINASE DOMAIN-CONTAINING PROTEIN"/>
    <property type="match status" value="1"/>
</dbReference>
<feature type="domain" description="ABC1 atypical kinase-like" evidence="1">
    <location>
        <begin position="26"/>
        <end position="76"/>
    </location>
</feature>
<dbReference type="PANTHER" id="PTHR45890">
    <property type="entry name" value="AARF DOMAIN CONTAINING KINASE 2 (PREDICTED)"/>
    <property type="match status" value="1"/>
</dbReference>
<gene>
    <name evidence="2" type="ORF">CEUR00632_LOCUS15700</name>
</gene>
<dbReference type="EMBL" id="HBEC01033807">
    <property type="protein sequence ID" value="CAD8300712.1"/>
    <property type="molecule type" value="Transcribed_RNA"/>
</dbReference>
<evidence type="ECO:0000259" key="1">
    <source>
        <dbReference type="Pfam" id="PF03109"/>
    </source>
</evidence>
<reference evidence="2" key="1">
    <citation type="submission" date="2021-01" db="EMBL/GenBank/DDBJ databases">
        <authorList>
            <person name="Corre E."/>
            <person name="Pelletier E."/>
            <person name="Niang G."/>
            <person name="Scheremetjew M."/>
            <person name="Finn R."/>
            <person name="Kale V."/>
            <person name="Holt S."/>
            <person name="Cochrane G."/>
            <person name="Meng A."/>
            <person name="Brown T."/>
            <person name="Cohen L."/>
        </authorList>
    </citation>
    <scope>NUCLEOTIDE SEQUENCE</scope>
    <source>
        <strain evidence="2">CCMP219</strain>
    </source>
</reference>
<accession>A0A7R9Z2D1</accession>
<name>A0A7R9Z2D1_9CHLO</name>
<organism evidence="2">
    <name type="scientific">Chlamydomonas euryale</name>
    <dbReference type="NCBI Taxonomy" id="1486919"/>
    <lineage>
        <taxon>Eukaryota</taxon>
        <taxon>Viridiplantae</taxon>
        <taxon>Chlorophyta</taxon>
        <taxon>core chlorophytes</taxon>
        <taxon>Chlorophyceae</taxon>
        <taxon>CS clade</taxon>
        <taxon>Chlamydomonadales</taxon>
        <taxon>Chlamydomonadaceae</taxon>
        <taxon>Chlamydomonas</taxon>
    </lineage>
</organism>